<keyword evidence="2 3" id="KW-0456">Lyase</keyword>
<name>A0A940NR77_9BACI</name>
<evidence type="ECO:0000313" key="6">
    <source>
        <dbReference type="Proteomes" id="UP000682134"/>
    </source>
</evidence>
<dbReference type="PANTHER" id="PTHR42916">
    <property type="entry name" value="2-SUCCINYL-5-ENOLPYRUVYL-6-HYDROXY-3-CYCLOHEXENE-1-CARBOXYLATE SYNTHASE"/>
    <property type="match status" value="1"/>
</dbReference>
<comment type="similarity">
    <text evidence="3">Belongs to the AB hydrolase superfamily. MenH family.</text>
</comment>
<evidence type="ECO:0000256" key="1">
    <source>
        <dbReference type="ARBA" id="ARBA00022428"/>
    </source>
</evidence>
<dbReference type="Proteomes" id="UP000682134">
    <property type="component" value="Unassembled WGS sequence"/>
</dbReference>
<dbReference type="RefSeq" id="WP_209406645.1">
    <property type="nucleotide sequence ID" value="NZ_JAGIYQ010000010.1"/>
</dbReference>
<accession>A0A940NR77</accession>
<evidence type="ECO:0000259" key="4">
    <source>
        <dbReference type="Pfam" id="PF00561"/>
    </source>
</evidence>
<dbReference type="SUPFAM" id="SSF53474">
    <property type="entry name" value="alpha/beta-Hydrolases"/>
    <property type="match status" value="1"/>
</dbReference>
<dbReference type="Pfam" id="PF00561">
    <property type="entry name" value="Abhydrolase_1"/>
    <property type="match status" value="1"/>
</dbReference>
<dbReference type="NCBIfam" id="TIGR03695">
    <property type="entry name" value="menH_SHCHC"/>
    <property type="match status" value="1"/>
</dbReference>
<evidence type="ECO:0000256" key="2">
    <source>
        <dbReference type="ARBA" id="ARBA00023239"/>
    </source>
</evidence>
<protein>
    <recommendedName>
        <fullName evidence="3">Putative 2-succinyl-6-hydroxy-2,4-cyclohexadiene-1-carboxylate synthase</fullName>
        <shortName evidence="3">SHCHC synthase</shortName>
        <ecNumber evidence="3">4.2.99.20</ecNumber>
    </recommendedName>
</protein>
<comment type="pathway">
    <text evidence="3">Quinol/quinone metabolism; menaquinone biosynthesis.</text>
</comment>
<feature type="domain" description="AB hydrolase-1" evidence="4">
    <location>
        <begin position="20"/>
        <end position="253"/>
    </location>
</feature>
<dbReference type="PRINTS" id="PR00111">
    <property type="entry name" value="ABHYDROLASE"/>
</dbReference>
<dbReference type="AlphaFoldDB" id="A0A940NR77"/>
<dbReference type="InterPro" id="IPR000073">
    <property type="entry name" value="AB_hydrolase_1"/>
</dbReference>
<comment type="subunit">
    <text evidence="3">Monomer.</text>
</comment>
<dbReference type="PANTHER" id="PTHR42916:SF1">
    <property type="entry name" value="PROTEIN PHYLLO, CHLOROPLASTIC"/>
    <property type="match status" value="1"/>
</dbReference>
<comment type="function">
    <text evidence="3">Catalyzes a proton abstraction reaction that results in 2,5-elimination of pyruvate from 2-succinyl-5-enolpyruvyl-6-hydroxy-3-cyclohexene-1-carboxylate (SEPHCHC) and the formation of 2-succinyl-6-hydroxy-2,4-cyclohexadiene-1-carboxylate (SHCHC).</text>
</comment>
<keyword evidence="6" id="KW-1185">Reference proteome</keyword>
<comment type="catalytic activity">
    <reaction evidence="3">
        <text>5-enolpyruvoyl-6-hydroxy-2-succinyl-cyclohex-3-ene-1-carboxylate = (1R,6R)-6-hydroxy-2-succinyl-cyclohexa-2,4-diene-1-carboxylate + pyruvate</text>
        <dbReference type="Rhea" id="RHEA:25597"/>
        <dbReference type="ChEBI" id="CHEBI:15361"/>
        <dbReference type="ChEBI" id="CHEBI:58689"/>
        <dbReference type="ChEBI" id="CHEBI:58818"/>
        <dbReference type="EC" id="4.2.99.20"/>
    </reaction>
</comment>
<dbReference type="GO" id="GO:0070205">
    <property type="term" value="F:2-succinyl-6-hydroxy-2,4-cyclohexadiene-1-carboxylate synthase activity"/>
    <property type="evidence" value="ECO:0007669"/>
    <property type="project" value="UniProtKB-UniRule"/>
</dbReference>
<dbReference type="Gene3D" id="3.40.50.1820">
    <property type="entry name" value="alpha/beta hydrolase"/>
    <property type="match status" value="1"/>
</dbReference>
<evidence type="ECO:0000256" key="3">
    <source>
        <dbReference type="HAMAP-Rule" id="MF_01660"/>
    </source>
</evidence>
<gene>
    <name evidence="3 5" type="primary">menH</name>
    <name evidence="5" type="ORF">J5Y03_14155</name>
</gene>
<dbReference type="HAMAP" id="MF_01660">
    <property type="entry name" value="MenH"/>
    <property type="match status" value="1"/>
</dbReference>
<dbReference type="EC" id="4.2.99.20" evidence="3"/>
<keyword evidence="1 3" id="KW-0474">Menaquinone biosynthesis</keyword>
<evidence type="ECO:0000313" key="5">
    <source>
        <dbReference type="EMBL" id="MBP0726300.1"/>
    </source>
</evidence>
<sequence>MKQTINGVNYSYTDVGTGEPILLLHGFTGSKETWKTAINDLSNQYRVIALDLLGHGETSSPLDEGRYQMKEAANDIREFLDTLEIKSVHLLGYSMGGRLALYFALHYPTYITSLILESCTPGLPKIEDRLARRESDETLATFILENGIPAFVEKWENVPLFQSQKSLPAKRQEEIRKGRLKQVPIGLSNSLKGMGTGVQPSLWEEINQITAPTLLICGELDEKFCDIMEKMKKRMNSAHLEKVLNAGHAIHVEQEGKFVTIVSGFLNHIEKERFR</sequence>
<dbReference type="InterPro" id="IPR029058">
    <property type="entry name" value="AB_hydrolase_fold"/>
</dbReference>
<reference evidence="5" key="1">
    <citation type="submission" date="2021-04" db="EMBL/GenBank/DDBJ databases">
        <title>Genome seq and assembly of Bacillus sp.</title>
        <authorList>
            <person name="Chhetri G."/>
        </authorList>
    </citation>
    <scope>NUCLEOTIDE SEQUENCE</scope>
    <source>
        <strain evidence="5">RG28</strain>
    </source>
</reference>
<comment type="caution">
    <text evidence="5">The sequence shown here is derived from an EMBL/GenBank/DDBJ whole genome shotgun (WGS) entry which is preliminary data.</text>
</comment>
<organism evidence="5 6">
    <name type="scientific">Gottfriedia endophytica</name>
    <dbReference type="NCBI Taxonomy" id="2820819"/>
    <lineage>
        <taxon>Bacteria</taxon>
        <taxon>Bacillati</taxon>
        <taxon>Bacillota</taxon>
        <taxon>Bacilli</taxon>
        <taxon>Bacillales</taxon>
        <taxon>Bacillaceae</taxon>
        <taxon>Gottfriedia</taxon>
    </lineage>
</organism>
<comment type="pathway">
    <text evidence="3">Quinol/quinone metabolism; 1,4-dihydroxy-2-naphthoate biosynthesis; 1,4-dihydroxy-2-naphthoate from chorismate: step 3/7.</text>
</comment>
<dbReference type="InterPro" id="IPR022485">
    <property type="entry name" value="SHCHC_synthase_MenH"/>
</dbReference>
<dbReference type="EMBL" id="JAGIYQ010000010">
    <property type="protein sequence ID" value="MBP0726300.1"/>
    <property type="molecule type" value="Genomic_DNA"/>
</dbReference>
<dbReference type="GO" id="GO:0009234">
    <property type="term" value="P:menaquinone biosynthetic process"/>
    <property type="evidence" value="ECO:0007669"/>
    <property type="project" value="UniProtKB-UniRule"/>
</dbReference>
<proteinExistence type="inferred from homology"/>